<evidence type="ECO:0000256" key="1">
    <source>
        <dbReference type="ARBA" id="ARBA00004613"/>
    </source>
</evidence>
<dbReference type="Pfam" id="PF03022">
    <property type="entry name" value="MRJP"/>
    <property type="match status" value="1"/>
</dbReference>
<evidence type="ECO:0000313" key="4">
    <source>
        <dbReference type="EMBL" id="GAA4328836.1"/>
    </source>
</evidence>
<dbReference type="Gene3D" id="2.120.10.30">
    <property type="entry name" value="TolB, C-terminal domain"/>
    <property type="match status" value="1"/>
</dbReference>
<feature type="signal peptide" evidence="3">
    <location>
        <begin position="1"/>
        <end position="18"/>
    </location>
</feature>
<comment type="caution">
    <text evidence="4">The sequence shown here is derived from an EMBL/GenBank/DDBJ whole genome shotgun (WGS) entry which is preliminary data.</text>
</comment>
<sequence>MKIACLLLFAGIASIAQAQQLIEVASFGKNQPIGCKVSPSGRLFVGFPHHEPFLYALTEIKNGQRVPYPDAAYQSQFNNVQDLWTDEQNNLWVLDSAPGGGMIVGKFKLVQFELASNTVKRTYTFDDLDKTKSALNDVRVDHLHHLAYLSDPGLSAIVVLDLKSGKTRLALQDDPTTKADPAFKLYLDGEDVVDDKGNAFSSNVNGIALSTDNRYFYFRAINQTWLYRIKTTDLASGETAGKVEKVAETGVCHGMTADAKGNVFLSDSPDNAITYFSPDGKLHTLIKNPRISWPDSMGVGPDGYLYFSASQLNRLPKFHKGADKTDYPYRVYKVKLPW</sequence>
<dbReference type="Proteomes" id="UP001500582">
    <property type="component" value="Unassembled WGS sequence"/>
</dbReference>
<name>A0ABP8GRA7_9SPHI</name>
<keyword evidence="3" id="KW-0732">Signal</keyword>
<keyword evidence="2" id="KW-0964">Secreted</keyword>
<dbReference type="InterPro" id="IPR017996">
    <property type="entry name" value="MRJP/yellow-related"/>
</dbReference>
<dbReference type="RefSeq" id="WP_345212240.1">
    <property type="nucleotide sequence ID" value="NZ_BAABFT010000009.1"/>
</dbReference>
<dbReference type="InterPro" id="IPR011042">
    <property type="entry name" value="6-blade_b-propeller_TolB-like"/>
</dbReference>
<dbReference type="SUPFAM" id="SSF101898">
    <property type="entry name" value="NHL repeat"/>
    <property type="match status" value="1"/>
</dbReference>
<keyword evidence="5" id="KW-1185">Reference proteome</keyword>
<dbReference type="EMBL" id="BAABFT010000009">
    <property type="protein sequence ID" value="GAA4328836.1"/>
    <property type="molecule type" value="Genomic_DNA"/>
</dbReference>
<evidence type="ECO:0000313" key="5">
    <source>
        <dbReference type="Proteomes" id="UP001500582"/>
    </source>
</evidence>
<organism evidence="4 5">
    <name type="scientific">Mucilaginibacter gynuensis</name>
    <dbReference type="NCBI Taxonomy" id="1302236"/>
    <lineage>
        <taxon>Bacteria</taxon>
        <taxon>Pseudomonadati</taxon>
        <taxon>Bacteroidota</taxon>
        <taxon>Sphingobacteriia</taxon>
        <taxon>Sphingobacteriales</taxon>
        <taxon>Sphingobacteriaceae</taxon>
        <taxon>Mucilaginibacter</taxon>
    </lineage>
</organism>
<evidence type="ECO:0000256" key="2">
    <source>
        <dbReference type="ARBA" id="ARBA00022525"/>
    </source>
</evidence>
<gene>
    <name evidence="4" type="ORF">GCM10023149_33040</name>
</gene>
<dbReference type="PANTHER" id="PTHR10009">
    <property type="entry name" value="PROTEIN YELLOW-RELATED"/>
    <property type="match status" value="1"/>
</dbReference>
<comment type="subcellular location">
    <subcellularLocation>
        <location evidence="1">Secreted</location>
    </subcellularLocation>
</comment>
<protein>
    <submittedName>
        <fullName evidence="4">L-dopachrome tautomerase-related protein</fullName>
    </submittedName>
</protein>
<proteinExistence type="predicted"/>
<feature type="chain" id="PRO_5046689102" evidence="3">
    <location>
        <begin position="19"/>
        <end position="338"/>
    </location>
</feature>
<evidence type="ECO:0000256" key="3">
    <source>
        <dbReference type="SAM" id="SignalP"/>
    </source>
</evidence>
<accession>A0ABP8GRA7</accession>
<reference evidence="5" key="1">
    <citation type="journal article" date="2019" name="Int. J. Syst. Evol. Microbiol.">
        <title>The Global Catalogue of Microorganisms (GCM) 10K type strain sequencing project: providing services to taxonomists for standard genome sequencing and annotation.</title>
        <authorList>
            <consortium name="The Broad Institute Genomics Platform"/>
            <consortium name="The Broad Institute Genome Sequencing Center for Infectious Disease"/>
            <person name="Wu L."/>
            <person name="Ma J."/>
        </authorList>
    </citation>
    <scope>NUCLEOTIDE SEQUENCE [LARGE SCALE GENOMIC DNA]</scope>
    <source>
        <strain evidence="5">JCM 17705</strain>
    </source>
</reference>
<dbReference type="PANTHER" id="PTHR10009:SF18">
    <property type="entry name" value="PROTEIN YELLOW-LIKE PROTEIN"/>
    <property type="match status" value="1"/>
</dbReference>